<keyword evidence="1" id="KW-1003">Cell membrane</keyword>
<dbReference type="EMBL" id="JAGGKT010000001">
    <property type="protein sequence ID" value="MBP1930261.1"/>
    <property type="molecule type" value="Genomic_DNA"/>
</dbReference>
<evidence type="ECO:0000256" key="3">
    <source>
        <dbReference type="ARBA" id="ARBA00022989"/>
    </source>
</evidence>
<evidence type="ECO:0000256" key="2">
    <source>
        <dbReference type="ARBA" id="ARBA00022692"/>
    </source>
</evidence>
<keyword evidence="7" id="KW-1185">Reference proteome</keyword>
<feature type="transmembrane region" description="Helical" evidence="5">
    <location>
        <begin position="44"/>
        <end position="68"/>
    </location>
</feature>
<dbReference type="NCBIfam" id="NF002796">
    <property type="entry name" value="PRK02935.1"/>
    <property type="match status" value="1"/>
</dbReference>
<name>A0ABS4GJ38_9BACL</name>
<feature type="transmembrane region" description="Helical" evidence="5">
    <location>
        <begin position="12"/>
        <end position="32"/>
    </location>
</feature>
<comment type="caution">
    <text evidence="6">The sequence shown here is derived from an EMBL/GenBank/DDBJ whole genome shotgun (WGS) entry which is preliminary data.</text>
</comment>
<evidence type="ECO:0000313" key="7">
    <source>
        <dbReference type="Proteomes" id="UP001519343"/>
    </source>
</evidence>
<protein>
    <submittedName>
        <fullName evidence="6">Uncharacterized protein</fullName>
    </submittedName>
</protein>
<accession>A0ABS4GJ38</accession>
<dbReference type="InterPro" id="IPR020912">
    <property type="entry name" value="UPF0295"/>
</dbReference>
<dbReference type="Pfam" id="PF11023">
    <property type="entry name" value="DUF2614"/>
    <property type="match status" value="1"/>
</dbReference>
<evidence type="ECO:0000256" key="5">
    <source>
        <dbReference type="SAM" id="Phobius"/>
    </source>
</evidence>
<sequence length="114" mass="12808">MLFSGKLNKLRNLAMLMCFFGIGVMYIGYAGFAGFLGSFFHQSYIFMSCFLVLGLLFIFGSAIFYMWIGMLSSKAHQVVCPKCNKVTKMLGKVDDCMYCKQTLSVDPKHAPNQV</sequence>
<organism evidence="6 7">
    <name type="scientific">Ammoniphilus resinae</name>
    <dbReference type="NCBI Taxonomy" id="861532"/>
    <lineage>
        <taxon>Bacteria</taxon>
        <taxon>Bacillati</taxon>
        <taxon>Bacillota</taxon>
        <taxon>Bacilli</taxon>
        <taxon>Bacillales</taxon>
        <taxon>Paenibacillaceae</taxon>
        <taxon>Aneurinibacillus group</taxon>
        <taxon>Ammoniphilus</taxon>
    </lineage>
</organism>
<keyword evidence="2 5" id="KW-0812">Transmembrane</keyword>
<dbReference type="RefSeq" id="WP_209808129.1">
    <property type="nucleotide sequence ID" value="NZ_JAGGKT010000001.1"/>
</dbReference>
<keyword evidence="4 5" id="KW-0472">Membrane</keyword>
<evidence type="ECO:0000256" key="1">
    <source>
        <dbReference type="ARBA" id="ARBA00022475"/>
    </source>
</evidence>
<reference evidence="6 7" key="1">
    <citation type="submission" date="2021-03" db="EMBL/GenBank/DDBJ databases">
        <title>Genomic Encyclopedia of Type Strains, Phase IV (KMG-IV): sequencing the most valuable type-strain genomes for metagenomic binning, comparative biology and taxonomic classification.</title>
        <authorList>
            <person name="Goeker M."/>
        </authorList>
    </citation>
    <scope>NUCLEOTIDE SEQUENCE [LARGE SCALE GENOMIC DNA]</scope>
    <source>
        <strain evidence="6 7">DSM 24738</strain>
    </source>
</reference>
<keyword evidence="3 5" id="KW-1133">Transmembrane helix</keyword>
<gene>
    <name evidence="6" type="ORF">J2Z37_000248</name>
</gene>
<evidence type="ECO:0000313" key="6">
    <source>
        <dbReference type="EMBL" id="MBP1930261.1"/>
    </source>
</evidence>
<evidence type="ECO:0000256" key="4">
    <source>
        <dbReference type="ARBA" id="ARBA00023136"/>
    </source>
</evidence>
<proteinExistence type="predicted"/>
<dbReference type="Proteomes" id="UP001519343">
    <property type="component" value="Unassembled WGS sequence"/>
</dbReference>